<evidence type="ECO:0000256" key="4">
    <source>
        <dbReference type="ARBA" id="ARBA00022801"/>
    </source>
</evidence>
<dbReference type="AlphaFoldDB" id="A0A6J7K7P8"/>
<feature type="transmembrane region" description="Helical" evidence="8">
    <location>
        <begin position="61"/>
        <end position="90"/>
    </location>
</feature>
<dbReference type="NCBIfam" id="TIGR00077">
    <property type="entry name" value="lspA"/>
    <property type="match status" value="1"/>
</dbReference>
<dbReference type="GO" id="GO:0004190">
    <property type="term" value="F:aspartic-type endopeptidase activity"/>
    <property type="evidence" value="ECO:0007669"/>
    <property type="project" value="InterPro"/>
</dbReference>
<keyword evidence="3 8" id="KW-0812">Transmembrane</keyword>
<dbReference type="GO" id="GO:0016020">
    <property type="term" value="C:membrane"/>
    <property type="evidence" value="ECO:0007669"/>
    <property type="project" value="InterPro"/>
</dbReference>
<dbReference type="GO" id="GO:0006508">
    <property type="term" value="P:proteolysis"/>
    <property type="evidence" value="ECO:0007669"/>
    <property type="project" value="UniProtKB-KW"/>
</dbReference>
<keyword evidence="4" id="KW-0378">Hydrolase</keyword>
<evidence type="ECO:0000256" key="2">
    <source>
        <dbReference type="ARBA" id="ARBA00022670"/>
    </source>
</evidence>
<keyword evidence="2" id="KW-0645">Protease</keyword>
<gene>
    <name evidence="9" type="ORF">UFOPK3564_03543</name>
</gene>
<dbReference type="EMBL" id="CAFBMK010000354">
    <property type="protein sequence ID" value="CAB4951988.1"/>
    <property type="molecule type" value="Genomic_DNA"/>
</dbReference>
<feature type="transmembrane region" description="Helical" evidence="8">
    <location>
        <begin position="134"/>
        <end position="152"/>
    </location>
</feature>
<dbReference type="PANTHER" id="PTHR33695">
    <property type="entry name" value="LIPOPROTEIN SIGNAL PEPTIDASE"/>
    <property type="match status" value="1"/>
</dbReference>
<dbReference type="Pfam" id="PF01252">
    <property type="entry name" value="Peptidase_A8"/>
    <property type="match status" value="1"/>
</dbReference>
<name>A0A6J7K7P8_9ZZZZ</name>
<protein>
    <submittedName>
        <fullName evidence="9">Unannotated protein</fullName>
    </submittedName>
</protein>
<feature type="compositionally biased region" description="Pro residues" evidence="7">
    <location>
        <begin position="158"/>
        <end position="167"/>
    </location>
</feature>
<dbReference type="HAMAP" id="MF_00161">
    <property type="entry name" value="LspA"/>
    <property type="match status" value="1"/>
</dbReference>
<dbReference type="InterPro" id="IPR001872">
    <property type="entry name" value="Peptidase_A8"/>
</dbReference>
<evidence type="ECO:0000256" key="3">
    <source>
        <dbReference type="ARBA" id="ARBA00022692"/>
    </source>
</evidence>
<keyword evidence="5 8" id="KW-1133">Transmembrane helix</keyword>
<evidence type="ECO:0000256" key="8">
    <source>
        <dbReference type="SAM" id="Phobius"/>
    </source>
</evidence>
<dbReference type="PRINTS" id="PR00781">
    <property type="entry name" value="LIPOSIGPTASE"/>
</dbReference>
<feature type="transmembrane region" description="Helical" evidence="8">
    <location>
        <begin position="97"/>
        <end position="114"/>
    </location>
</feature>
<keyword evidence="6 8" id="KW-0472">Membrane</keyword>
<dbReference type="PANTHER" id="PTHR33695:SF1">
    <property type="entry name" value="LIPOPROTEIN SIGNAL PEPTIDASE"/>
    <property type="match status" value="1"/>
</dbReference>
<evidence type="ECO:0000256" key="6">
    <source>
        <dbReference type="ARBA" id="ARBA00023136"/>
    </source>
</evidence>
<proteinExistence type="inferred from homology"/>
<keyword evidence="1" id="KW-1003">Cell membrane</keyword>
<evidence type="ECO:0000256" key="7">
    <source>
        <dbReference type="SAM" id="MobiDB-lite"/>
    </source>
</evidence>
<evidence type="ECO:0000256" key="1">
    <source>
        <dbReference type="ARBA" id="ARBA00022475"/>
    </source>
</evidence>
<feature type="region of interest" description="Disordered" evidence="7">
    <location>
        <begin position="156"/>
        <end position="177"/>
    </location>
</feature>
<accession>A0A6J7K7P8</accession>
<organism evidence="9">
    <name type="scientific">freshwater metagenome</name>
    <dbReference type="NCBI Taxonomy" id="449393"/>
    <lineage>
        <taxon>unclassified sequences</taxon>
        <taxon>metagenomes</taxon>
        <taxon>ecological metagenomes</taxon>
    </lineage>
</organism>
<evidence type="ECO:0000256" key="5">
    <source>
        <dbReference type="ARBA" id="ARBA00022989"/>
    </source>
</evidence>
<sequence>MSARSAARRRFDLALRRTAAVAALALLVDQLTKRVLREAIDRGDVVGFVPGLDLVHWRNSGIAFSSFADSPLVVGLLVLGAVVAVLAWFLRHTDLPGAWVGAGLLVGGAVGNTVDRLTLGSVIDFLRFSGGPAFNLADVAIIIGALVLAAAARRDAPAPTPPAPHPPRTQRADRWAD</sequence>
<reference evidence="9" key="1">
    <citation type="submission" date="2020-05" db="EMBL/GenBank/DDBJ databases">
        <authorList>
            <person name="Chiriac C."/>
            <person name="Salcher M."/>
            <person name="Ghai R."/>
            <person name="Kavagutti S V."/>
        </authorList>
    </citation>
    <scope>NUCLEOTIDE SEQUENCE</scope>
</reference>
<evidence type="ECO:0000313" key="9">
    <source>
        <dbReference type="EMBL" id="CAB4951988.1"/>
    </source>
</evidence>